<protein>
    <submittedName>
        <fullName evidence="2">Uncharacterized protein</fullName>
    </submittedName>
</protein>
<comment type="caution">
    <text evidence="2">The sequence shown here is derived from an EMBL/GenBank/DDBJ whole genome shotgun (WGS) entry which is preliminary data.</text>
</comment>
<accession>A0A0L6UDB0</accession>
<gene>
    <name evidence="2" type="ORF">VP01_77g9</name>
</gene>
<evidence type="ECO:0000313" key="3">
    <source>
        <dbReference type="Proteomes" id="UP000037035"/>
    </source>
</evidence>
<dbReference type="VEuPathDB" id="FungiDB:VP01_77g9"/>
<sequence>MEPFVWAHAQVPLGILQRELVLVPRGLNQAACPGRGSWHTAKFHRPSSRPMSNHKPPTRRDRFVGACRHDGFGRAGA</sequence>
<feature type="region of interest" description="Disordered" evidence="1">
    <location>
        <begin position="36"/>
        <end position="64"/>
    </location>
</feature>
<proteinExistence type="predicted"/>
<dbReference type="AlphaFoldDB" id="A0A0L6UDB0"/>
<reference evidence="2 3" key="1">
    <citation type="submission" date="2015-08" db="EMBL/GenBank/DDBJ databases">
        <title>Next Generation Sequencing and Analysis of the Genome of Puccinia sorghi L Schw, the Causal Agent of Maize Common Rust.</title>
        <authorList>
            <person name="Rochi L."/>
            <person name="Burguener G."/>
            <person name="Darino M."/>
            <person name="Turjanski A."/>
            <person name="Kreff E."/>
            <person name="Dieguez M.J."/>
            <person name="Sacco F."/>
        </authorList>
    </citation>
    <scope>NUCLEOTIDE SEQUENCE [LARGE SCALE GENOMIC DNA]</scope>
    <source>
        <strain evidence="2 3">RO10H11247</strain>
    </source>
</reference>
<evidence type="ECO:0000256" key="1">
    <source>
        <dbReference type="SAM" id="MobiDB-lite"/>
    </source>
</evidence>
<dbReference type="Proteomes" id="UP000037035">
    <property type="component" value="Unassembled WGS sequence"/>
</dbReference>
<organism evidence="2 3">
    <name type="scientific">Puccinia sorghi</name>
    <dbReference type="NCBI Taxonomy" id="27349"/>
    <lineage>
        <taxon>Eukaryota</taxon>
        <taxon>Fungi</taxon>
        <taxon>Dikarya</taxon>
        <taxon>Basidiomycota</taxon>
        <taxon>Pucciniomycotina</taxon>
        <taxon>Pucciniomycetes</taxon>
        <taxon>Pucciniales</taxon>
        <taxon>Pucciniaceae</taxon>
        <taxon>Puccinia</taxon>
    </lineage>
</organism>
<dbReference type="EMBL" id="LAVV01013272">
    <property type="protein sequence ID" value="KNZ45795.1"/>
    <property type="molecule type" value="Genomic_DNA"/>
</dbReference>
<name>A0A0L6UDB0_9BASI</name>
<evidence type="ECO:0000313" key="2">
    <source>
        <dbReference type="EMBL" id="KNZ45795.1"/>
    </source>
</evidence>
<keyword evidence="3" id="KW-1185">Reference proteome</keyword>